<dbReference type="RefSeq" id="YP_863652.1">
    <property type="nucleotide sequence ID" value="NC_008572.1"/>
</dbReference>
<geneLocation type="mitochondrion" evidence="2"/>
<dbReference type="EMBL" id="DQ666063">
    <property type="protein sequence ID" value="ABF93284.1"/>
    <property type="molecule type" value="Genomic_DNA"/>
</dbReference>
<dbReference type="AlphaFoldDB" id="A0MG52"/>
<keyword evidence="1" id="KW-0472">Membrane</keyword>
<proteinExistence type="predicted"/>
<keyword evidence="1" id="KW-1133">Transmembrane helix</keyword>
<dbReference type="CTD" id="4509"/>
<sequence length="52" mass="6429">MNKIYLTNTYLIIITFIPLIIYFMSNTFNFMNTMKIKNNKMNNKYKIKNLKW</sequence>
<name>A0MG52_NYMGR</name>
<accession>A0MG52</accession>
<dbReference type="GeneID" id="4480365"/>
<keyword evidence="2" id="KW-0496">Mitochondrion</keyword>
<evidence type="ECO:0000256" key="1">
    <source>
        <dbReference type="SAM" id="Phobius"/>
    </source>
</evidence>
<feature type="transmembrane region" description="Helical" evidence="1">
    <location>
        <begin position="12"/>
        <end position="31"/>
    </location>
</feature>
<keyword evidence="1" id="KW-0812">Transmembrane</keyword>
<evidence type="ECO:0000313" key="2">
    <source>
        <dbReference type="EMBL" id="ABF93284.1"/>
    </source>
</evidence>
<protein>
    <submittedName>
        <fullName evidence="2">ATP synthase F0 subunit 8</fullName>
    </submittedName>
</protein>
<reference evidence="2" key="1">
    <citation type="journal article" date="2006" name="BMC Genomics">
        <title>The complete mitochondrial genome of the sea spider Nymphon gracile (Arthropoda: Pycnogonida).</title>
        <authorList>
            <person name="Podsiadlowski L."/>
            <person name="Braband A."/>
        </authorList>
    </citation>
    <scope>NUCLEOTIDE SEQUENCE</scope>
</reference>
<gene>
    <name evidence="2" type="primary">ATP8</name>
</gene>
<organism evidence="2">
    <name type="scientific">Nymphon gracile</name>
    <name type="common">Sea spider</name>
    <dbReference type="NCBI Taxonomy" id="136195"/>
    <lineage>
        <taxon>Eukaryota</taxon>
        <taxon>Metazoa</taxon>
        <taxon>Ecdysozoa</taxon>
        <taxon>Arthropoda</taxon>
        <taxon>Chelicerata</taxon>
        <taxon>Pycnogonida</taxon>
        <taxon>Pantopoda</taxon>
        <taxon>Nymphon</taxon>
    </lineage>
</organism>